<sequence>MYLYIVDNEDEFCETSKYDNWKDSLDSCKSNNSYLFGNVTTELEVKEKISKSMLDDLLRFKYWLGIARTLYLTTDTGMSIDQREVVQCRMCDCLGCWFTTDCNSEDSKLIAVCHGDRSKSTHIAKNECVCMSKIPLDGGISSQFCNGRCESHQPGVLQHSLPNDCGSALDSSIFNVYTSSPRNLSFQDEFDTSKLCLTLYCPDVIICMFIANSCYELYLTGLCKSKGQAVDKRKIVQCNLCSKYSTCDFTTRYDDRENTAFAVCEDTKNQIQVIENPFVYIE</sequence>
<organism evidence="1 2">
    <name type="scientific">Mytilus edulis</name>
    <name type="common">Blue mussel</name>
    <dbReference type="NCBI Taxonomy" id="6550"/>
    <lineage>
        <taxon>Eukaryota</taxon>
        <taxon>Metazoa</taxon>
        <taxon>Spiralia</taxon>
        <taxon>Lophotrochozoa</taxon>
        <taxon>Mollusca</taxon>
        <taxon>Bivalvia</taxon>
        <taxon>Autobranchia</taxon>
        <taxon>Pteriomorphia</taxon>
        <taxon>Mytilida</taxon>
        <taxon>Mytiloidea</taxon>
        <taxon>Mytilidae</taxon>
        <taxon>Mytilinae</taxon>
        <taxon>Mytilus</taxon>
    </lineage>
</organism>
<protein>
    <recommendedName>
        <fullName evidence="3">C-type lectin domain-containing protein</fullName>
    </recommendedName>
</protein>
<dbReference type="OrthoDB" id="6160429at2759"/>
<evidence type="ECO:0000313" key="1">
    <source>
        <dbReference type="EMBL" id="CAG2207799.1"/>
    </source>
</evidence>
<dbReference type="AlphaFoldDB" id="A0A8S3RLG6"/>
<evidence type="ECO:0008006" key="3">
    <source>
        <dbReference type="Google" id="ProtNLM"/>
    </source>
</evidence>
<name>A0A8S3RLG6_MYTED</name>
<comment type="caution">
    <text evidence="1">The sequence shown here is derived from an EMBL/GenBank/DDBJ whole genome shotgun (WGS) entry which is preliminary data.</text>
</comment>
<evidence type="ECO:0000313" key="2">
    <source>
        <dbReference type="Proteomes" id="UP000683360"/>
    </source>
</evidence>
<proteinExistence type="predicted"/>
<dbReference type="Proteomes" id="UP000683360">
    <property type="component" value="Unassembled WGS sequence"/>
</dbReference>
<accession>A0A8S3RLG6</accession>
<gene>
    <name evidence="1" type="ORF">MEDL_22033</name>
</gene>
<dbReference type="EMBL" id="CAJPWZ010001091">
    <property type="protein sequence ID" value="CAG2207799.1"/>
    <property type="molecule type" value="Genomic_DNA"/>
</dbReference>
<keyword evidence="2" id="KW-1185">Reference proteome</keyword>
<reference evidence="1" key="1">
    <citation type="submission" date="2021-03" db="EMBL/GenBank/DDBJ databases">
        <authorList>
            <person name="Bekaert M."/>
        </authorList>
    </citation>
    <scope>NUCLEOTIDE SEQUENCE</scope>
</reference>